<organism evidence="2 3">
    <name type="scientific">Strongyloides papillosus</name>
    <name type="common">Intestinal threadworm</name>
    <dbReference type="NCBI Taxonomy" id="174720"/>
    <lineage>
        <taxon>Eukaryota</taxon>
        <taxon>Metazoa</taxon>
        <taxon>Ecdysozoa</taxon>
        <taxon>Nematoda</taxon>
        <taxon>Chromadorea</taxon>
        <taxon>Rhabditida</taxon>
        <taxon>Tylenchina</taxon>
        <taxon>Panagrolaimomorpha</taxon>
        <taxon>Strongyloidoidea</taxon>
        <taxon>Strongyloididae</taxon>
        <taxon>Strongyloides</taxon>
    </lineage>
</organism>
<dbReference type="AlphaFoldDB" id="A0A0N5C7B0"/>
<dbReference type="WBParaSite" id="SPAL_0001382400.1">
    <property type="protein sequence ID" value="SPAL_0001382400.1"/>
    <property type="gene ID" value="SPAL_0001382400"/>
</dbReference>
<feature type="region of interest" description="Disordered" evidence="1">
    <location>
        <begin position="544"/>
        <end position="584"/>
    </location>
</feature>
<feature type="compositionally biased region" description="Acidic residues" evidence="1">
    <location>
        <begin position="574"/>
        <end position="584"/>
    </location>
</feature>
<evidence type="ECO:0000256" key="1">
    <source>
        <dbReference type="SAM" id="MobiDB-lite"/>
    </source>
</evidence>
<reference evidence="3" key="1">
    <citation type="submission" date="2017-02" db="UniProtKB">
        <authorList>
            <consortium name="WormBaseParasite"/>
        </authorList>
    </citation>
    <scope>IDENTIFICATION</scope>
</reference>
<proteinExistence type="predicted"/>
<evidence type="ECO:0000313" key="3">
    <source>
        <dbReference type="WBParaSite" id="SPAL_0001382400.1"/>
    </source>
</evidence>
<sequence length="584" mass="66994">MDRLLRKKLFSINSELEEASTKNIANLLMSDEGESSVSSCCSFTFDSRGGSSTSHSSLNRLDLTNLNLPTLGNSADKRKDNGNCLASFSFSLPSYKKLTTIWSPFPSTNNKGVTDVTTKAPKCTVKSIPQNVPHNSVYEVDPSALDCPGLTSDEDDENESCISGFSDDSDNDWKSASTIISSYESTKEPPKLSCYDIKEDENDNLTPLNDKSGIVRGETITTNLDHIGINIKRCQELTYNQLKNVNIPNKSFYDPIIFNKIPFSNLLKYYKYDDHTKELFYDRLALMLYALSFVVKGTGETTTERYGSFFSSHYQISSREFKEWTGLTFFEFMRSRYCSPYFRVVYDEDGDKYLVRFNESDKTFARLGDEMVAVRKVNTELFRRKLIGIERKLDEVEYKEEFLEEKLKWLKVLTYAPKNLVEIPLQHFAYNFEYCYKVKLDSKYLGSKFIRSSFSGVVKYVFPNELEFTPENGGSIKIICDLGDTIKDIQKKIIFLQSEEYRRMLKIKRLRLSGDLLPPFQKKQSKAPRVWDILKDEVGQILGDENQTPLHERHSSRNMAAEKPVYIGSKVSQSDDEENSEEDL</sequence>
<protein>
    <submittedName>
        <fullName evidence="3">Tudor domain-containing protein</fullName>
    </submittedName>
</protein>
<name>A0A0N5C7B0_STREA</name>
<accession>A0A0N5C7B0</accession>
<keyword evidence="2" id="KW-1185">Reference proteome</keyword>
<evidence type="ECO:0000313" key="2">
    <source>
        <dbReference type="Proteomes" id="UP000046392"/>
    </source>
</evidence>
<dbReference type="Proteomes" id="UP000046392">
    <property type="component" value="Unplaced"/>
</dbReference>